<evidence type="ECO:0000259" key="1">
    <source>
        <dbReference type="Pfam" id="PF11706"/>
    </source>
</evidence>
<gene>
    <name evidence="2" type="ORF">HD594_001407</name>
</gene>
<dbReference type="Gene3D" id="1.10.3300.10">
    <property type="entry name" value="Jann2411-like domain"/>
    <property type="match status" value="1"/>
</dbReference>
<dbReference type="RefSeq" id="WP_184750267.1">
    <property type="nucleotide sequence ID" value="NZ_BAAAJR010000010.1"/>
</dbReference>
<dbReference type="Proteomes" id="UP000537775">
    <property type="component" value="Unassembled WGS sequence"/>
</dbReference>
<accession>A0A7X0FPB1</accession>
<evidence type="ECO:0000313" key="3">
    <source>
        <dbReference type="Proteomes" id="UP000537775"/>
    </source>
</evidence>
<reference evidence="2 3" key="1">
    <citation type="submission" date="2020-08" db="EMBL/GenBank/DDBJ databases">
        <title>Sequencing the genomes of 1000 actinobacteria strains.</title>
        <authorList>
            <person name="Klenk H.-P."/>
        </authorList>
    </citation>
    <scope>NUCLEOTIDE SEQUENCE [LARGE SCALE GENOMIC DNA]</scope>
    <source>
        <strain evidence="2 3">DSM 12511</strain>
    </source>
</reference>
<sequence length="195" mass="21602">MLFETDVRAAFGVITQLMNSSARRSGEYELLDDPATLDAIVADNALSYSPERTRAEDVEIRLLRSRLEEFLRHDDEQERLDLVNALLISAGSTPQLATHEGDEAPHFHYTMDDASFSSKLTALTAIGLARLLTTRETDRFRTCDGDGCDKVFIDVSKNASRRYCDSQTCGNRLHAARYRARRQQVGAAAGAASGE</sequence>
<keyword evidence="3" id="KW-1185">Reference proteome</keyword>
<feature type="domain" description="Zinc finger CGNR" evidence="1">
    <location>
        <begin position="139"/>
        <end position="182"/>
    </location>
</feature>
<dbReference type="InterPro" id="IPR021005">
    <property type="entry name" value="Znf_CGNR"/>
</dbReference>
<dbReference type="PANTHER" id="PTHR35525">
    <property type="entry name" value="BLL6575 PROTEIN"/>
    <property type="match status" value="1"/>
</dbReference>
<dbReference type="InterPro" id="IPR010852">
    <property type="entry name" value="ABATE"/>
</dbReference>
<evidence type="ECO:0000313" key="2">
    <source>
        <dbReference type="EMBL" id="MBB6391094.1"/>
    </source>
</evidence>
<name>A0A7X0FPB1_9MICO</name>
<protein>
    <submittedName>
        <fullName evidence="2">Putative RNA-binding Zn ribbon-like protein</fullName>
    </submittedName>
</protein>
<dbReference type="Pfam" id="PF07336">
    <property type="entry name" value="ABATE"/>
    <property type="match status" value="1"/>
</dbReference>
<dbReference type="EMBL" id="JACHML010000001">
    <property type="protein sequence ID" value="MBB6391094.1"/>
    <property type="molecule type" value="Genomic_DNA"/>
</dbReference>
<organism evidence="2 3">
    <name type="scientific">Microbacterium thalassium</name>
    <dbReference type="NCBI Taxonomy" id="362649"/>
    <lineage>
        <taxon>Bacteria</taxon>
        <taxon>Bacillati</taxon>
        <taxon>Actinomycetota</taxon>
        <taxon>Actinomycetes</taxon>
        <taxon>Micrococcales</taxon>
        <taxon>Microbacteriaceae</taxon>
        <taxon>Microbacterium</taxon>
    </lineage>
</organism>
<dbReference type="AlphaFoldDB" id="A0A7X0FPB1"/>
<comment type="caution">
    <text evidence="2">The sequence shown here is derived from an EMBL/GenBank/DDBJ whole genome shotgun (WGS) entry which is preliminary data.</text>
</comment>
<dbReference type="InterPro" id="IPR023286">
    <property type="entry name" value="ABATE_dom_sf"/>
</dbReference>
<dbReference type="SUPFAM" id="SSF160904">
    <property type="entry name" value="Jann2411-like"/>
    <property type="match status" value="1"/>
</dbReference>
<dbReference type="Pfam" id="PF11706">
    <property type="entry name" value="zf-CGNR"/>
    <property type="match status" value="1"/>
</dbReference>
<dbReference type="PANTHER" id="PTHR35525:SF3">
    <property type="entry name" value="BLL6575 PROTEIN"/>
    <property type="match status" value="1"/>
</dbReference>
<proteinExistence type="predicted"/>